<comment type="similarity">
    <text evidence="2">Belongs to the glycosyl hydrolase 3 family.</text>
</comment>
<dbReference type="GO" id="GO:0005975">
    <property type="term" value="P:carbohydrate metabolic process"/>
    <property type="evidence" value="ECO:0007669"/>
    <property type="project" value="InterPro"/>
</dbReference>
<dbReference type="KEGG" id="tcd:AAIA72_04810"/>
<evidence type="ECO:0000256" key="5">
    <source>
        <dbReference type="ARBA" id="ARBA00023295"/>
    </source>
</evidence>
<gene>
    <name evidence="7" type="primary">nagZ</name>
    <name evidence="7" type="ORF">AAIA72_04810</name>
</gene>
<evidence type="ECO:0000256" key="3">
    <source>
        <dbReference type="ARBA" id="ARBA00012663"/>
    </source>
</evidence>
<sequence length="341" mass="36883">MNGPLIVDVETTTLTDDDCSILLNPWVGGVILFQRNLESVQQCKALIREIRALRPDLLITVDQEGGRVRRLTEGVLDVPPMATLAADFDDAPERVLGRIRATCAVMAHELDELGFDLTWAPVADLDRGLNEVIGHRAFGADPRKVAQCVQAAAEGLLLAGFCPVLKHFPGHGGVTVDTHVGMAQDLRPLAEIGSEDLVPFRDALAVLPRAGVMLSHVQVPALEAVPAALSSAWVRYLRETLGFEGPVVTDDLGMQGAGPQKAGDRVVRALSAGADVVLLCNDRKGVYDALRRLDELDNLPDEAGSAGRRARLRKHPAQAGNWDKLKQHVEEVLNGRRQHMG</sequence>
<comment type="catalytic activity">
    <reaction evidence="1">
        <text>Hydrolysis of terminal non-reducing N-acetyl-D-hexosamine residues in N-acetyl-beta-D-hexosaminides.</text>
        <dbReference type="EC" id="3.2.1.52"/>
    </reaction>
</comment>
<dbReference type="AlphaFoldDB" id="A0AB39UZM6"/>
<keyword evidence="4 7" id="KW-0378">Hydrolase</keyword>
<dbReference type="InterPro" id="IPR050226">
    <property type="entry name" value="NagZ_Beta-hexosaminidase"/>
</dbReference>
<evidence type="ECO:0000256" key="4">
    <source>
        <dbReference type="ARBA" id="ARBA00022801"/>
    </source>
</evidence>
<dbReference type="PANTHER" id="PTHR30480:SF13">
    <property type="entry name" value="BETA-HEXOSAMINIDASE"/>
    <property type="match status" value="1"/>
</dbReference>
<evidence type="ECO:0000256" key="2">
    <source>
        <dbReference type="ARBA" id="ARBA00005336"/>
    </source>
</evidence>
<name>A0AB39UZM6_9GAMM</name>
<proteinExistence type="inferred from homology"/>
<dbReference type="NCBIfam" id="NF003740">
    <property type="entry name" value="PRK05337.1"/>
    <property type="match status" value="1"/>
</dbReference>
<feature type="domain" description="Glycoside hydrolase family 3 N-terminal" evidence="6">
    <location>
        <begin position="16"/>
        <end position="292"/>
    </location>
</feature>
<dbReference type="Gene3D" id="3.20.20.300">
    <property type="entry name" value="Glycoside hydrolase, family 3, N-terminal domain"/>
    <property type="match status" value="1"/>
</dbReference>
<dbReference type="EC" id="3.2.1.52" evidence="3"/>
<reference evidence="7" key="1">
    <citation type="submission" date="2024-05" db="EMBL/GenBank/DDBJ databases">
        <title>Genome sequencing of novel strain.</title>
        <authorList>
            <person name="Ganbat D."/>
            <person name="Ganbat S."/>
            <person name="Lee S.-J."/>
        </authorList>
    </citation>
    <scope>NUCLEOTIDE SEQUENCE</scope>
    <source>
        <strain evidence="7">SMD15-11</strain>
    </source>
</reference>
<keyword evidence="5 7" id="KW-0326">Glycosidase</keyword>
<protein>
    <recommendedName>
        <fullName evidence="3">beta-N-acetylhexosaminidase</fullName>
        <ecNumber evidence="3">3.2.1.52</ecNumber>
    </recommendedName>
</protein>
<dbReference type="EMBL" id="CP154858">
    <property type="protein sequence ID" value="XDT73296.1"/>
    <property type="molecule type" value="Genomic_DNA"/>
</dbReference>
<dbReference type="InterPro" id="IPR036962">
    <property type="entry name" value="Glyco_hydro_3_N_sf"/>
</dbReference>
<evidence type="ECO:0000313" key="7">
    <source>
        <dbReference type="EMBL" id="XDT73296.1"/>
    </source>
</evidence>
<evidence type="ECO:0000259" key="6">
    <source>
        <dbReference type="Pfam" id="PF00933"/>
    </source>
</evidence>
<dbReference type="InterPro" id="IPR017853">
    <property type="entry name" value="GH"/>
</dbReference>
<dbReference type="InterPro" id="IPR001764">
    <property type="entry name" value="Glyco_hydro_3_N"/>
</dbReference>
<evidence type="ECO:0000256" key="1">
    <source>
        <dbReference type="ARBA" id="ARBA00001231"/>
    </source>
</evidence>
<dbReference type="PANTHER" id="PTHR30480">
    <property type="entry name" value="BETA-HEXOSAMINIDASE-RELATED"/>
    <property type="match status" value="1"/>
</dbReference>
<accession>A0AB39UZM6</accession>
<dbReference type="SUPFAM" id="SSF51445">
    <property type="entry name" value="(Trans)glycosidases"/>
    <property type="match status" value="1"/>
</dbReference>
<dbReference type="RefSeq" id="WP_369602290.1">
    <property type="nucleotide sequence ID" value="NZ_CP154858.1"/>
</dbReference>
<dbReference type="GO" id="GO:0004563">
    <property type="term" value="F:beta-N-acetylhexosaminidase activity"/>
    <property type="evidence" value="ECO:0007669"/>
    <property type="project" value="UniProtKB-EC"/>
</dbReference>
<organism evidence="7">
    <name type="scientific">Thermohahella caldifontis</name>
    <dbReference type="NCBI Taxonomy" id="3142973"/>
    <lineage>
        <taxon>Bacteria</taxon>
        <taxon>Pseudomonadati</taxon>
        <taxon>Pseudomonadota</taxon>
        <taxon>Gammaproteobacteria</taxon>
        <taxon>Oceanospirillales</taxon>
        <taxon>Hahellaceae</taxon>
        <taxon>Thermohahella</taxon>
    </lineage>
</organism>
<dbReference type="GO" id="GO:0009254">
    <property type="term" value="P:peptidoglycan turnover"/>
    <property type="evidence" value="ECO:0007669"/>
    <property type="project" value="TreeGrafter"/>
</dbReference>
<dbReference type="Pfam" id="PF00933">
    <property type="entry name" value="Glyco_hydro_3"/>
    <property type="match status" value="1"/>
</dbReference>